<evidence type="ECO:0000256" key="1">
    <source>
        <dbReference type="ARBA" id="ARBA00002286"/>
    </source>
</evidence>
<organism evidence="3 5">
    <name type="scientific">Sporosarcina oncorhynchi</name>
    <dbReference type="NCBI Taxonomy" id="3056444"/>
    <lineage>
        <taxon>Bacteria</taxon>
        <taxon>Bacillati</taxon>
        <taxon>Bacillota</taxon>
        <taxon>Bacilli</taxon>
        <taxon>Bacillales</taxon>
        <taxon>Caryophanaceae</taxon>
        <taxon>Sporosarcina</taxon>
    </lineage>
</organism>
<dbReference type="Pfam" id="PF13276">
    <property type="entry name" value="HTH_21"/>
    <property type="match status" value="1"/>
</dbReference>
<evidence type="ECO:0000259" key="2">
    <source>
        <dbReference type="PROSITE" id="PS50994"/>
    </source>
</evidence>
<dbReference type="InterPro" id="IPR012337">
    <property type="entry name" value="RNaseH-like_sf"/>
</dbReference>
<reference evidence="3 5" key="1">
    <citation type="submission" date="2023-06" db="EMBL/GenBank/DDBJ databases">
        <title>Sporosarcina sp. nov., isolated from Korean tranditional fermented seafood 'Jeotgal'.</title>
        <authorList>
            <person name="Yang A.I."/>
            <person name="Shin N.-R."/>
        </authorList>
    </citation>
    <scope>NUCLEOTIDE SEQUENCE [LARGE SCALE GENOMIC DNA]</scope>
    <source>
        <strain evidence="3 5">T2O-4</strain>
    </source>
</reference>
<comment type="function">
    <text evidence="1">Involved in the transposition of the insertion sequence.</text>
</comment>
<dbReference type="InterPro" id="IPR036397">
    <property type="entry name" value="RNaseH_sf"/>
</dbReference>
<protein>
    <submittedName>
        <fullName evidence="3">IS3 family transposase</fullName>
    </submittedName>
</protein>
<gene>
    <name evidence="3" type="ORF">QWT69_00625</name>
    <name evidence="4" type="ORF">QWT69_01015</name>
</gene>
<dbReference type="Proteomes" id="UP001303902">
    <property type="component" value="Chromosome"/>
</dbReference>
<dbReference type="InterPro" id="IPR001584">
    <property type="entry name" value="Integrase_cat-core"/>
</dbReference>
<feature type="domain" description="Integrase catalytic" evidence="2">
    <location>
        <begin position="122"/>
        <end position="285"/>
    </location>
</feature>
<evidence type="ECO:0000313" key="4">
    <source>
        <dbReference type="EMBL" id="WOV87733.1"/>
    </source>
</evidence>
<dbReference type="Gene3D" id="3.30.420.10">
    <property type="entry name" value="Ribonuclease H-like superfamily/Ribonuclease H"/>
    <property type="match status" value="1"/>
</dbReference>
<evidence type="ECO:0000313" key="3">
    <source>
        <dbReference type="EMBL" id="WOV87660.1"/>
    </source>
</evidence>
<dbReference type="Pfam" id="PF00665">
    <property type="entry name" value="rve"/>
    <property type="match status" value="1"/>
</dbReference>
<dbReference type="Pfam" id="PF13333">
    <property type="entry name" value="rve_2"/>
    <property type="match status" value="1"/>
</dbReference>
<name>A0ABZ0L5B3_9BACL</name>
<dbReference type="InterPro" id="IPR050900">
    <property type="entry name" value="Transposase_IS3/IS150/IS904"/>
</dbReference>
<dbReference type="PANTHER" id="PTHR46889">
    <property type="entry name" value="TRANSPOSASE INSF FOR INSERTION SEQUENCE IS3B-RELATED"/>
    <property type="match status" value="1"/>
</dbReference>
<dbReference type="PROSITE" id="PS50994">
    <property type="entry name" value="INTEGRASE"/>
    <property type="match status" value="1"/>
</dbReference>
<proteinExistence type="predicted"/>
<keyword evidence="5" id="KW-1185">Reference proteome</keyword>
<accession>A0ABZ0L5B3</accession>
<dbReference type="InterPro" id="IPR048020">
    <property type="entry name" value="Transpos_IS3"/>
</dbReference>
<dbReference type="RefSeq" id="WP_317967982.1">
    <property type="nucleotide sequence ID" value="NZ_CP129118.1"/>
</dbReference>
<dbReference type="EMBL" id="CP129118">
    <property type="protein sequence ID" value="WOV87660.1"/>
    <property type="molecule type" value="Genomic_DNA"/>
</dbReference>
<dbReference type="InterPro" id="IPR025948">
    <property type="entry name" value="HTH-like_dom"/>
</dbReference>
<dbReference type="SUPFAM" id="SSF53098">
    <property type="entry name" value="Ribonuclease H-like"/>
    <property type="match status" value="1"/>
</dbReference>
<dbReference type="PANTHER" id="PTHR46889:SF4">
    <property type="entry name" value="TRANSPOSASE INSO FOR INSERTION SEQUENCE ELEMENT IS911B-RELATED"/>
    <property type="match status" value="1"/>
</dbReference>
<dbReference type="EMBL" id="CP129118">
    <property type="protein sequence ID" value="WOV87733.1"/>
    <property type="molecule type" value="Genomic_DNA"/>
</dbReference>
<dbReference type="NCBIfam" id="NF033516">
    <property type="entry name" value="transpos_IS3"/>
    <property type="match status" value="1"/>
</dbReference>
<evidence type="ECO:0000313" key="5">
    <source>
        <dbReference type="Proteomes" id="UP001303902"/>
    </source>
</evidence>
<sequence>MIFQFVEDHRNQYRVNKMCEVLLVSTSGYYKWREKNQSDMQKKKEGALKYIQQIFFEYREVYGSPRIHKELDKIGMVLSEKTVGNYMRELGLCATMPSRYTVTTKSNSEHLIYPNLLNRNFNTDEPNKVWVVDITYIWTSEGWLYLATVMDLFSRKIIGFNLDKSLSKELPRLALVRAFLFRQPEEGLVHHSDQGCQYTSNDYIELLKEKKCEISMSRRGDCFDNACIESFHATIKKELIYRRKFKTRDEAERTVLDYIVSFYNEKRSHSTLNYTSPNQFELMYQESIKKNAQKPSATIMEEQLAL</sequence>